<evidence type="ECO:0000313" key="2">
    <source>
        <dbReference type="EMBL" id="EIG53586.1"/>
    </source>
</evidence>
<accession>I2Q1D0</accession>
<gene>
    <name evidence="2" type="ORF">DesU5LDRAFT_1912</name>
</gene>
<feature type="region of interest" description="Disordered" evidence="1">
    <location>
        <begin position="244"/>
        <end position="269"/>
    </location>
</feature>
<dbReference type="OrthoDB" id="239153at68525"/>
<name>I2Q1D0_9BACT</name>
<feature type="region of interest" description="Disordered" evidence="1">
    <location>
        <begin position="318"/>
        <end position="366"/>
    </location>
</feature>
<reference evidence="2" key="1">
    <citation type="submission" date="2011-11" db="EMBL/GenBank/DDBJ databases">
        <title>Improved High-Quality Draft sequence of Desulfovibrio sp. U5L.</title>
        <authorList>
            <consortium name="US DOE Joint Genome Institute"/>
            <person name="Lucas S."/>
            <person name="Han J."/>
            <person name="Lapidus A."/>
            <person name="Cheng J.-F."/>
            <person name="Goodwin L."/>
            <person name="Pitluck S."/>
            <person name="Peters L."/>
            <person name="Ovchinnikova G."/>
            <person name="Held B."/>
            <person name="Detter J.C."/>
            <person name="Han C."/>
            <person name="Tapia R."/>
            <person name="Land M."/>
            <person name="Hauser L."/>
            <person name="Kyrpides N."/>
            <person name="Ivanova N."/>
            <person name="Pagani I."/>
            <person name="Gabster J."/>
            <person name="Walker C."/>
            <person name="Stolyar S."/>
            <person name="Stahl D."/>
            <person name="Arkin A."/>
            <person name="Dehal P."/>
            <person name="Hazen T."/>
            <person name="Woyke T."/>
        </authorList>
    </citation>
    <scope>NUCLEOTIDE SEQUENCE [LARGE SCALE GENOMIC DNA]</scope>
    <source>
        <strain evidence="2">U5L</strain>
    </source>
</reference>
<sequence length="521" mass="55323">MAADFQAQQGFEDALKRKYDILQQGANADATRANATMQGVNQQPAMQAAADAASAERARLASETQLQAEQVRGGFGLQERDLTNQGQLAATNAAGNWGLQESQTRANAQMQPEFGIHTDELTGQSSLYGKNLSGLNYLGSSLQKPTTMRMRPSYTSLGTQGLGLGLPGYRSGGAVRSGEPIQVGEEGQELYLPANGAPAMVGRGGPEAIVPHSDGMIIPNEQSGGFGLQEGKVAGSRDREAGFGLTESSSAERQMAAATGRLKPSPSDPDYADLYQRTLFNQGADAVRDWAPPNPRDIAPVLTNRPNDREVLVANALRRGERPDFTAGETRPPQREGQAISMDGRLIDPGREQGADSPASGSVPRAAFDPTAFHANLTGMRNKQEQAAAYAALSPEDKSVWRKWKTSQDAGESAGEQGAPNPPSRPAVPAASSELFTRKPEKPTAAEEASAAVDWAVNRPVDPTPDPGITRALGLSEMLLGGPRQIGYGLSERLARPVSRVAGEVVDNFRRALRGQPTYAK</sequence>
<dbReference type="EMBL" id="JH600068">
    <property type="protein sequence ID" value="EIG53586.1"/>
    <property type="molecule type" value="Genomic_DNA"/>
</dbReference>
<protein>
    <submittedName>
        <fullName evidence="2">Uncharacterized protein</fullName>
    </submittedName>
</protein>
<feature type="compositionally biased region" description="Basic and acidic residues" evidence="1">
    <location>
        <begin position="345"/>
        <end position="354"/>
    </location>
</feature>
<dbReference type="AlphaFoldDB" id="I2Q1D0"/>
<dbReference type="HOGENOM" id="CLU_522478_0_0_7"/>
<feature type="compositionally biased region" description="Basic and acidic residues" evidence="1">
    <location>
        <begin position="436"/>
        <end position="445"/>
    </location>
</feature>
<dbReference type="STRING" id="596152.DesU5LDRAFT_1912"/>
<proteinExistence type="predicted"/>
<organism evidence="2">
    <name type="scientific">Desulfovibrio sp. U5L</name>
    <dbReference type="NCBI Taxonomy" id="596152"/>
    <lineage>
        <taxon>Bacteria</taxon>
        <taxon>Pseudomonadati</taxon>
        <taxon>Thermodesulfobacteriota</taxon>
        <taxon>Desulfovibrionia</taxon>
        <taxon>Desulfovibrionales</taxon>
        <taxon>Desulfovibrionaceae</taxon>
        <taxon>Desulfovibrio</taxon>
    </lineage>
</organism>
<evidence type="ECO:0000256" key="1">
    <source>
        <dbReference type="SAM" id="MobiDB-lite"/>
    </source>
</evidence>
<feature type="region of interest" description="Disordered" evidence="1">
    <location>
        <begin position="388"/>
        <end position="451"/>
    </location>
</feature>
<dbReference type="eggNOG" id="ENOG50318QT">
    <property type="taxonomic scope" value="Bacteria"/>
</dbReference>